<dbReference type="AlphaFoldDB" id="A0A9Q3EU48"/>
<protein>
    <submittedName>
        <fullName evidence="2">Uncharacterized protein</fullName>
    </submittedName>
</protein>
<organism evidence="2 3">
    <name type="scientific">Austropuccinia psidii MF-1</name>
    <dbReference type="NCBI Taxonomy" id="1389203"/>
    <lineage>
        <taxon>Eukaryota</taxon>
        <taxon>Fungi</taxon>
        <taxon>Dikarya</taxon>
        <taxon>Basidiomycota</taxon>
        <taxon>Pucciniomycotina</taxon>
        <taxon>Pucciniomycetes</taxon>
        <taxon>Pucciniales</taxon>
        <taxon>Sphaerophragmiaceae</taxon>
        <taxon>Austropuccinia</taxon>
    </lineage>
</organism>
<accession>A0A9Q3EU48</accession>
<evidence type="ECO:0000256" key="1">
    <source>
        <dbReference type="SAM" id="MobiDB-lite"/>
    </source>
</evidence>
<reference evidence="2" key="1">
    <citation type="submission" date="2021-03" db="EMBL/GenBank/DDBJ databases">
        <title>Draft genome sequence of rust myrtle Austropuccinia psidii MF-1, a brazilian biotype.</title>
        <authorList>
            <person name="Quecine M.C."/>
            <person name="Pachon D.M.R."/>
            <person name="Bonatelli M.L."/>
            <person name="Correr F.H."/>
            <person name="Franceschini L.M."/>
            <person name="Leite T.F."/>
            <person name="Margarido G.R.A."/>
            <person name="Almeida C.A."/>
            <person name="Ferrarezi J.A."/>
            <person name="Labate C.A."/>
        </authorList>
    </citation>
    <scope>NUCLEOTIDE SEQUENCE</scope>
    <source>
        <strain evidence="2">MF-1</strain>
    </source>
</reference>
<name>A0A9Q3EU48_9BASI</name>
<proteinExistence type="predicted"/>
<feature type="region of interest" description="Disordered" evidence="1">
    <location>
        <begin position="1"/>
        <end position="80"/>
    </location>
</feature>
<feature type="compositionally biased region" description="Acidic residues" evidence="1">
    <location>
        <begin position="39"/>
        <end position="62"/>
    </location>
</feature>
<evidence type="ECO:0000313" key="2">
    <source>
        <dbReference type="EMBL" id="MBW0527074.1"/>
    </source>
</evidence>
<comment type="caution">
    <text evidence="2">The sequence shown here is derived from an EMBL/GenBank/DDBJ whole genome shotgun (WGS) entry which is preliminary data.</text>
</comment>
<keyword evidence="3" id="KW-1185">Reference proteome</keyword>
<sequence>MEGSAPSRRGGMKSRRSRSLSVLLGGYPGISEGARDSQGEVEDEEGEGSVEEEDYGENEVADSLENFPEVPKGSNVAPTD</sequence>
<dbReference type="EMBL" id="AVOT02033207">
    <property type="protein sequence ID" value="MBW0527074.1"/>
    <property type="molecule type" value="Genomic_DNA"/>
</dbReference>
<gene>
    <name evidence="2" type="ORF">O181_066789</name>
</gene>
<dbReference type="Proteomes" id="UP000765509">
    <property type="component" value="Unassembled WGS sequence"/>
</dbReference>
<evidence type="ECO:0000313" key="3">
    <source>
        <dbReference type="Proteomes" id="UP000765509"/>
    </source>
</evidence>